<gene>
    <name evidence="3" type="ORF">SLS62_002852</name>
</gene>
<dbReference type="Pfam" id="PF25534">
    <property type="entry name" value="DUF7918"/>
    <property type="match status" value="1"/>
</dbReference>
<feature type="domain" description="DUF7918" evidence="2">
    <location>
        <begin position="9"/>
        <end position="139"/>
    </location>
</feature>
<dbReference type="PANTHER" id="PTHR36223">
    <property type="entry name" value="BETA-LACTAMASE-TYPE TRANSPEPTIDASE FOLD DOMAIN CONTAINING PROTEIN"/>
    <property type="match status" value="1"/>
</dbReference>
<comment type="caution">
    <text evidence="3">The sequence shown here is derived from an EMBL/GenBank/DDBJ whole genome shotgun (WGS) entry which is preliminary data.</text>
</comment>
<feature type="region of interest" description="Disordered" evidence="1">
    <location>
        <begin position="203"/>
        <end position="228"/>
    </location>
</feature>
<dbReference type="EMBL" id="JAKJXP020000015">
    <property type="protein sequence ID" value="KAK7755037.1"/>
    <property type="molecule type" value="Genomic_DNA"/>
</dbReference>
<organism evidence="3 4">
    <name type="scientific">Diatrype stigma</name>
    <dbReference type="NCBI Taxonomy" id="117547"/>
    <lineage>
        <taxon>Eukaryota</taxon>
        <taxon>Fungi</taxon>
        <taxon>Dikarya</taxon>
        <taxon>Ascomycota</taxon>
        <taxon>Pezizomycotina</taxon>
        <taxon>Sordariomycetes</taxon>
        <taxon>Xylariomycetidae</taxon>
        <taxon>Xylariales</taxon>
        <taxon>Diatrypaceae</taxon>
        <taxon>Diatrype</taxon>
    </lineage>
</organism>
<feature type="compositionally biased region" description="Basic and acidic residues" evidence="1">
    <location>
        <begin position="218"/>
        <end position="228"/>
    </location>
</feature>
<keyword evidence="4" id="KW-1185">Reference proteome</keyword>
<evidence type="ECO:0000259" key="2">
    <source>
        <dbReference type="Pfam" id="PF25534"/>
    </source>
</evidence>
<sequence>MAILDGAPGIKVTVKIGDATCIEYDDPEPDDMHASCPTVSKYIESIDDVEFGVCCEMGPDYAWGFKNHSLRFAVYIDGNYFDSFLLRWSAHGYDAYSIWSQHVRTETGGWVTRKPKFSTVTTVDDNTKIRLEKDKKSLKREYVIPRSPSTSEAIPEGLHDLSDAEIRRLAGEKLKDLQASHEQQFSYEVKTENGIIKREFGEAFDLTQDDSPTQPTKKAREVIDLTDS</sequence>
<reference evidence="3 4" key="1">
    <citation type="submission" date="2024-02" db="EMBL/GenBank/DDBJ databases">
        <title>De novo assembly and annotation of 12 fungi associated with fruit tree decline syndrome in Ontario, Canada.</title>
        <authorList>
            <person name="Sulman M."/>
            <person name="Ellouze W."/>
            <person name="Ilyukhin E."/>
        </authorList>
    </citation>
    <scope>NUCLEOTIDE SEQUENCE [LARGE SCALE GENOMIC DNA]</scope>
    <source>
        <strain evidence="3 4">M11/M66-122</strain>
    </source>
</reference>
<dbReference type="InterPro" id="IPR057678">
    <property type="entry name" value="DUF7918"/>
</dbReference>
<accession>A0AAN9UXD4</accession>
<dbReference type="PANTHER" id="PTHR36223:SF1">
    <property type="entry name" value="TRANSCRIPTION ELONGATION FACTOR EAF N-TERMINAL DOMAIN-CONTAINING PROTEIN"/>
    <property type="match status" value="1"/>
</dbReference>
<protein>
    <recommendedName>
        <fullName evidence="2">DUF7918 domain-containing protein</fullName>
    </recommendedName>
</protein>
<dbReference type="AlphaFoldDB" id="A0AAN9UXD4"/>
<evidence type="ECO:0000256" key="1">
    <source>
        <dbReference type="SAM" id="MobiDB-lite"/>
    </source>
</evidence>
<name>A0AAN9UXD4_9PEZI</name>
<dbReference type="Proteomes" id="UP001320420">
    <property type="component" value="Unassembled WGS sequence"/>
</dbReference>
<evidence type="ECO:0000313" key="4">
    <source>
        <dbReference type="Proteomes" id="UP001320420"/>
    </source>
</evidence>
<proteinExistence type="predicted"/>
<evidence type="ECO:0000313" key="3">
    <source>
        <dbReference type="EMBL" id="KAK7755037.1"/>
    </source>
</evidence>